<dbReference type="Gene3D" id="3.90.550.10">
    <property type="entry name" value="Spore Coat Polysaccharide Biosynthesis Protein SpsA, Chain A"/>
    <property type="match status" value="1"/>
</dbReference>
<dbReference type="GO" id="GO:0030286">
    <property type="term" value="C:dynein complex"/>
    <property type="evidence" value="ECO:0007669"/>
    <property type="project" value="InterPro"/>
</dbReference>
<keyword evidence="2" id="KW-0328">Glycosyltransferase</keyword>
<dbReference type="PANTHER" id="PTHR45703">
    <property type="entry name" value="DYNEIN HEAVY CHAIN"/>
    <property type="match status" value="1"/>
</dbReference>
<dbReference type="InterPro" id="IPR026983">
    <property type="entry name" value="DHC"/>
</dbReference>
<dbReference type="GO" id="GO:0051959">
    <property type="term" value="F:dynein light intermediate chain binding"/>
    <property type="evidence" value="ECO:0007669"/>
    <property type="project" value="InterPro"/>
</dbReference>
<evidence type="ECO:0000313" key="5">
    <source>
        <dbReference type="Proteomes" id="UP000601435"/>
    </source>
</evidence>
<evidence type="ECO:0000313" key="4">
    <source>
        <dbReference type="EMBL" id="CAE7327961.1"/>
    </source>
</evidence>
<sequence length="1023" mass="114617">MASCIYANKFTRLMKPEQFRHVQKSAITSMAHKIRDQWVVNIQKIILKNFRDVGKGWFSIHETNQDTYRQGKLKKLLAVVKNMMQDSLEFFTLDSVDDYCHGLEELCPAKVIVSDLMKVECEFVERPRPLPAKRGGSRQLIPPGRPGMAFYGADHDEESADLKPGSALFLLEIKVTEDKAFAYSTSSEAAVDVCGEVLDLGVMSLGDIPQVEPQIVPQLFKTVVVKQVLNTVDVHTPRSDDKKADTPFVKARRTTMMENLRQALSYGTMIRSSATFSLAALGAKGANFQLRSAATCSGSGSGCGMFGVYAVLLFAESWRRLVADLSLRPESRAEFLRTTLRCPSSWVLSLSVTHVLGENADAYGAAVAVQRALEDCAVGMGAAFRLLAMSHYGDPVVRDAETEVQVAALEVALRMQHLASGWLIYAYNVAALHHDSFIDDSAWPITSHEFGDEHRSVANLLGNLRAQLPNNRIDADPGTRVHGLTVCLVTICDYPSGARLPRLAASVHGMYAHRHGRPAAWGKVDALREAMEDDRWDWVAWIDCDLYFMDMNRTLDSLLLTHARAAGEAASIDESVHMLVTEDAQSLNTAILLMRRSAWSRRLLARVWGDDAGFSPFENHTWWEQQAFAQELFGVNHRRFAQMRYEASMLARATFRLHIHKRNSYHPISSRLVDETWAPGGSDEYQPECVMGRLRGKFVLSFNGVKSLSGPNVAEANYYEVFCQWNSVEDLCKDQDVLDAGAATAAMAPWLSQAETALPALQDYLALFAPYEDLLQLEPADFVQAKADADITTAEAKNCILEQVQKEHEILESIPESIVVGLFEVSCQEIRKTLAGKHRKIQELLLDMMMTKFRDGTQEITDAYAGVFSQLRKSPKDIEEVTAMREYIATIPAEILKMAPDTKRCLDTYSVLEEFGVQLTADDFYQRWRVFGCPKSTYDLVAKVEDDIKELEASFAAAQQQEQSDFDDMIVDMANTIENFAQYNDFEKLDEIYENVESVNERLKSAATQAKLFNSRELLFGKE</sequence>
<feature type="non-terminal residue" evidence="4">
    <location>
        <position position="1023"/>
    </location>
</feature>
<comment type="similarity">
    <text evidence="1">Belongs to the glycosyltransferase 34 family.</text>
</comment>
<dbReference type="GO" id="GO:0045505">
    <property type="term" value="F:dynein intermediate chain binding"/>
    <property type="evidence" value="ECO:0007669"/>
    <property type="project" value="InterPro"/>
</dbReference>
<dbReference type="InterPro" id="IPR029044">
    <property type="entry name" value="Nucleotide-diphossugar_trans"/>
</dbReference>
<dbReference type="GO" id="GO:0007018">
    <property type="term" value="P:microtubule-based movement"/>
    <property type="evidence" value="ECO:0007669"/>
    <property type="project" value="InterPro"/>
</dbReference>
<evidence type="ECO:0000256" key="1">
    <source>
        <dbReference type="ARBA" id="ARBA00005664"/>
    </source>
</evidence>
<dbReference type="PANTHER" id="PTHR45703:SF36">
    <property type="entry name" value="DYNEIN HEAVY CHAIN, CYTOPLASMIC"/>
    <property type="match status" value="1"/>
</dbReference>
<dbReference type="Pfam" id="PF05637">
    <property type="entry name" value="Glyco_transf_34"/>
    <property type="match status" value="1"/>
</dbReference>
<dbReference type="InterPro" id="IPR008630">
    <property type="entry name" value="Glyco_trans_34"/>
</dbReference>
<dbReference type="Proteomes" id="UP000601435">
    <property type="component" value="Unassembled WGS sequence"/>
</dbReference>
<dbReference type="GO" id="GO:0016757">
    <property type="term" value="F:glycosyltransferase activity"/>
    <property type="evidence" value="ECO:0007669"/>
    <property type="project" value="UniProtKB-KW"/>
</dbReference>
<protein>
    <submittedName>
        <fullName evidence="4">DNAH1 protein</fullName>
    </submittedName>
</protein>
<evidence type="ECO:0000256" key="3">
    <source>
        <dbReference type="ARBA" id="ARBA00022679"/>
    </source>
</evidence>
<dbReference type="AlphaFoldDB" id="A0A812NUX4"/>
<accession>A0A812NUX4</accession>
<keyword evidence="3" id="KW-0808">Transferase</keyword>
<dbReference type="OrthoDB" id="424310at2759"/>
<name>A0A812NUX4_9DINO</name>
<keyword evidence="5" id="KW-1185">Reference proteome</keyword>
<dbReference type="GO" id="GO:0016020">
    <property type="term" value="C:membrane"/>
    <property type="evidence" value="ECO:0007669"/>
    <property type="project" value="InterPro"/>
</dbReference>
<comment type="caution">
    <text evidence="4">The sequence shown here is derived from an EMBL/GenBank/DDBJ whole genome shotgun (WGS) entry which is preliminary data.</text>
</comment>
<proteinExistence type="inferred from homology"/>
<organism evidence="4 5">
    <name type="scientific">Symbiodinium necroappetens</name>
    <dbReference type="NCBI Taxonomy" id="1628268"/>
    <lineage>
        <taxon>Eukaryota</taxon>
        <taxon>Sar</taxon>
        <taxon>Alveolata</taxon>
        <taxon>Dinophyceae</taxon>
        <taxon>Suessiales</taxon>
        <taxon>Symbiodiniaceae</taxon>
        <taxon>Symbiodinium</taxon>
    </lineage>
</organism>
<reference evidence="4" key="1">
    <citation type="submission" date="2021-02" db="EMBL/GenBank/DDBJ databases">
        <authorList>
            <person name="Dougan E. K."/>
            <person name="Rhodes N."/>
            <person name="Thang M."/>
            <person name="Chan C."/>
        </authorList>
    </citation>
    <scope>NUCLEOTIDE SEQUENCE</scope>
</reference>
<dbReference type="EMBL" id="CAJNJA010013726">
    <property type="protein sequence ID" value="CAE7327961.1"/>
    <property type="molecule type" value="Genomic_DNA"/>
</dbReference>
<gene>
    <name evidence="4" type="primary">DNAH1</name>
    <name evidence="4" type="ORF">SNEC2469_LOCUS8291</name>
</gene>
<evidence type="ECO:0000256" key="2">
    <source>
        <dbReference type="ARBA" id="ARBA00022676"/>
    </source>
</evidence>